<feature type="transmembrane region" description="Helical" evidence="7">
    <location>
        <begin position="113"/>
        <end position="137"/>
    </location>
</feature>
<name>A0ABV2LZB4_9FIRM</name>
<dbReference type="Gene3D" id="1.10.3720.10">
    <property type="entry name" value="MetI-like"/>
    <property type="match status" value="1"/>
</dbReference>
<evidence type="ECO:0000256" key="1">
    <source>
        <dbReference type="ARBA" id="ARBA00004651"/>
    </source>
</evidence>
<dbReference type="InterPro" id="IPR000515">
    <property type="entry name" value="MetI-like"/>
</dbReference>
<feature type="transmembrane region" description="Helical" evidence="7">
    <location>
        <begin position="6"/>
        <end position="26"/>
    </location>
</feature>
<accession>A0ABV2LZB4</accession>
<dbReference type="RefSeq" id="WP_173752346.1">
    <property type="nucleotide sequence ID" value="NZ_BAABXP010000003.1"/>
</dbReference>
<evidence type="ECO:0000313" key="10">
    <source>
        <dbReference type="Proteomes" id="UP001549106"/>
    </source>
</evidence>
<evidence type="ECO:0000256" key="5">
    <source>
        <dbReference type="ARBA" id="ARBA00022989"/>
    </source>
</evidence>
<feature type="domain" description="ABC transmembrane type-1" evidence="8">
    <location>
        <begin position="78"/>
        <end position="264"/>
    </location>
</feature>
<keyword evidence="10" id="KW-1185">Reference proteome</keyword>
<keyword evidence="2 7" id="KW-0813">Transport</keyword>
<evidence type="ECO:0000256" key="4">
    <source>
        <dbReference type="ARBA" id="ARBA00022692"/>
    </source>
</evidence>
<comment type="caution">
    <text evidence="9">The sequence shown here is derived from an EMBL/GenBank/DDBJ whole genome shotgun (WGS) entry which is preliminary data.</text>
</comment>
<comment type="similarity">
    <text evidence="7">Belongs to the binding-protein-dependent transport system permease family.</text>
</comment>
<keyword evidence="9" id="KW-0762">Sugar transport</keyword>
<dbReference type="Proteomes" id="UP001549106">
    <property type="component" value="Unassembled WGS sequence"/>
</dbReference>
<dbReference type="SUPFAM" id="SSF161098">
    <property type="entry name" value="MetI-like"/>
    <property type="match status" value="1"/>
</dbReference>
<evidence type="ECO:0000256" key="6">
    <source>
        <dbReference type="ARBA" id="ARBA00023136"/>
    </source>
</evidence>
<dbReference type="Pfam" id="PF00528">
    <property type="entry name" value="BPD_transp_1"/>
    <property type="match status" value="1"/>
</dbReference>
<feature type="transmembrane region" description="Helical" evidence="7">
    <location>
        <begin position="188"/>
        <end position="210"/>
    </location>
</feature>
<gene>
    <name evidence="9" type="ORF">ABID24_000357</name>
</gene>
<keyword evidence="3" id="KW-1003">Cell membrane</keyword>
<dbReference type="PROSITE" id="PS50928">
    <property type="entry name" value="ABC_TM1"/>
    <property type="match status" value="1"/>
</dbReference>
<sequence length="279" mass="31243">MTKKLLTGLVFCMALTAVFPILFLICGSFMGNMEIRELLMPVLGNMEGFASWKLMPQYPTMMHYVELLLDSPEFFVMFWNSVKLTAAILAGQLLVGTPAAWGFARYQFPGKKILFTIYIALMMMPFQVMMLSNYLVLDQMRLLDTMAGIILPAVFSTFPVFLMYRFFQGLPEAIMDSARIDGAGELRIFFRIGIPLGSPGMISALVLGFLEYWNLIEQPMAFLKTKEKWPLSLYLPNISTEQAGTAFAASVLVLIPAVLVFLAGQDYLEQGIVSTAVKE</sequence>
<evidence type="ECO:0000256" key="7">
    <source>
        <dbReference type="RuleBase" id="RU363032"/>
    </source>
</evidence>
<keyword evidence="4 7" id="KW-0812">Transmembrane</keyword>
<keyword evidence="6 7" id="KW-0472">Membrane</keyword>
<evidence type="ECO:0000256" key="3">
    <source>
        <dbReference type="ARBA" id="ARBA00022475"/>
    </source>
</evidence>
<feature type="transmembrane region" description="Helical" evidence="7">
    <location>
        <begin position="243"/>
        <end position="264"/>
    </location>
</feature>
<proteinExistence type="inferred from homology"/>
<dbReference type="CDD" id="cd06261">
    <property type="entry name" value="TM_PBP2"/>
    <property type="match status" value="1"/>
</dbReference>
<keyword evidence="5 7" id="KW-1133">Transmembrane helix</keyword>
<evidence type="ECO:0000256" key="2">
    <source>
        <dbReference type="ARBA" id="ARBA00022448"/>
    </source>
</evidence>
<evidence type="ECO:0000313" key="9">
    <source>
        <dbReference type="EMBL" id="MET3749134.1"/>
    </source>
</evidence>
<protein>
    <submittedName>
        <fullName evidence="9">Multiple sugar transport system permease protein</fullName>
    </submittedName>
</protein>
<dbReference type="InterPro" id="IPR035906">
    <property type="entry name" value="MetI-like_sf"/>
</dbReference>
<dbReference type="PANTHER" id="PTHR43744">
    <property type="entry name" value="ABC TRANSPORTER PERMEASE PROTEIN MG189-RELATED-RELATED"/>
    <property type="match status" value="1"/>
</dbReference>
<reference evidence="9 10" key="1">
    <citation type="submission" date="2024-06" db="EMBL/GenBank/DDBJ databases">
        <title>Genomic Encyclopedia of Type Strains, Phase IV (KMG-IV): sequencing the most valuable type-strain genomes for metagenomic binning, comparative biology and taxonomic classification.</title>
        <authorList>
            <person name="Goeker M."/>
        </authorList>
    </citation>
    <scope>NUCLEOTIDE SEQUENCE [LARGE SCALE GENOMIC DNA]</scope>
    <source>
        <strain evidence="9 10">DSM 29492</strain>
    </source>
</reference>
<dbReference type="PANTHER" id="PTHR43744:SF8">
    <property type="entry name" value="SN-GLYCEROL-3-PHOSPHATE TRANSPORT SYSTEM PERMEASE PROTEIN UGPE"/>
    <property type="match status" value="1"/>
</dbReference>
<comment type="subcellular location">
    <subcellularLocation>
        <location evidence="1 7">Cell membrane</location>
        <topology evidence="1 7">Multi-pass membrane protein</topology>
    </subcellularLocation>
</comment>
<feature type="transmembrane region" description="Helical" evidence="7">
    <location>
        <begin position="149"/>
        <end position="167"/>
    </location>
</feature>
<evidence type="ECO:0000259" key="8">
    <source>
        <dbReference type="PROSITE" id="PS50928"/>
    </source>
</evidence>
<dbReference type="EMBL" id="JBEPMJ010000002">
    <property type="protein sequence ID" value="MET3749134.1"/>
    <property type="molecule type" value="Genomic_DNA"/>
</dbReference>
<feature type="transmembrane region" description="Helical" evidence="7">
    <location>
        <begin position="75"/>
        <end position="101"/>
    </location>
</feature>
<organism evidence="9 10">
    <name type="scientific">Blautia caecimuris</name>
    <dbReference type="NCBI Taxonomy" id="1796615"/>
    <lineage>
        <taxon>Bacteria</taxon>
        <taxon>Bacillati</taxon>
        <taxon>Bacillota</taxon>
        <taxon>Clostridia</taxon>
        <taxon>Lachnospirales</taxon>
        <taxon>Lachnospiraceae</taxon>
        <taxon>Blautia</taxon>
    </lineage>
</organism>